<dbReference type="InterPro" id="IPR017871">
    <property type="entry name" value="ABC_transporter-like_CS"/>
</dbReference>
<keyword evidence="6 12" id="KW-0067">ATP-binding</keyword>
<dbReference type="PANTHER" id="PTHR43297">
    <property type="entry name" value="OLIGOPEPTIDE TRANSPORT ATP-BINDING PROTEIN APPD"/>
    <property type="match status" value="1"/>
</dbReference>
<evidence type="ECO:0000256" key="5">
    <source>
        <dbReference type="ARBA" id="ARBA00022741"/>
    </source>
</evidence>
<organism evidence="12 13">
    <name type="scientific">Salinicola corii</name>
    <dbReference type="NCBI Taxonomy" id="2606937"/>
    <lineage>
        <taxon>Bacteria</taxon>
        <taxon>Pseudomonadati</taxon>
        <taxon>Pseudomonadota</taxon>
        <taxon>Gammaproteobacteria</taxon>
        <taxon>Oceanospirillales</taxon>
        <taxon>Halomonadaceae</taxon>
        <taxon>Salinicola</taxon>
    </lineage>
</organism>
<dbReference type="AlphaFoldDB" id="A0A640WBD7"/>
<feature type="domain" description="ABC transporter" evidence="11">
    <location>
        <begin position="4"/>
        <end position="254"/>
    </location>
</feature>
<proteinExistence type="inferred from homology"/>
<evidence type="ECO:0000256" key="10">
    <source>
        <dbReference type="SAM" id="MobiDB-lite"/>
    </source>
</evidence>
<comment type="catalytic activity">
    <reaction evidence="9">
        <text>a dipeptide(out) + ATP + H2O = a dipeptide(in) + ADP + phosphate + H(+)</text>
        <dbReference type="Rhea" id="RHEA:23120"/>
        <dbReference type="ChEBI" id="CHEBI:15377"/>
        <dbReference type="ChEBI" id="CHEBI:15378"/>
        <dbReference type="ChEBI" id="CHEBI:30616"/>
        <dbReference type="ChEBI" id="CHEBI:43474"/>
        <dbReference type="ChEBI" id="CHEBI:90799"/>
        <dbReference type="ChEBI" id="CHEBI:456216"/>
        <dbReference type="EC" id="7.4.2.9"/>
    </reaction>
</comment>
<evidence type="ECO:0000256" key="1">
    <source>
        <dbReference type="ARBA" id="ARBA00004417"/>
    </source>
</evidence>
<keyword evidence="5" id="KW-0547">Nucleotide-binding</keyword>
<dbReference type="InterPro" id="IPR003593">
    <property type="entry name" value="AAA+_ATPase"/>
</dbReference>
<evidence type="ECO:0000256" key="7">
    <source>
        <dbReference type="ARBA" id="ARBA00023136"/>
    </source>
</evidence>
<dbReference type="Pfam" id="PF08352">
    <property type="entry name" value="oligo_HPY"/>
    <property type="match status" value="1"/>
</dbReference>
<name>A0A640WBD7_9GAMM</name>
<accession>A0A640WBD7</accession>
<keyword evidence="7" id="KW-0472">Membrane</keyword>
<dbReference type="InterPro" id="IPR013563">
    <property type="entry name" value="Oligopep_ABC_C"/>
</dbReference>
<keyword evidence="13" id="KW-1185">Reference proteome</keyword>
<dbReference type="PROSITE" id="PS00211">
    <property type="entry name" value="ABC_TRANSPORTER_1"/>
    <property type="match status" value="1"/>
</dbReference>
<dbReference type="EMBL" id="VTPX01000014">
    <property type="protein sequence ID" value="KAA0016020.1"/>
    <property type="molecule type" value="Genomic_DNA"/>
</dbReference>
<evidence type="ECO:0000313" key="13">
    <source>
        <dbReference type="Proteomes" id="UP000466024"/>
    </source>
</evidence>
<evidence type="ECO:0000256" key="4">
    <source>
        <dbReference type="ARBA" id="ARBA00022475"/>
    </source>
</evidence>
<evidence type="ECO:0000256" key="2">
    <source>
        <dbReference type="ARBA" id="ARBA00005417"/>
    </source>
</evidence>
<reference evidence="12 13" key="1">
    <citation type="submission" date="2019-08" db="EMBL/GenBank/DDBJ databases">
        <title>Bioinformatics analysis of the strain L3 and L5.</title>
        <authorList>
            <person name="Li X."/>
        </authorList>
    </citation>
    <scope>NUCLEOTIDE SEQUENCE [LARGE SCALE GENOMIC DNA]</scope>
    <source>
        <strain evidence="12 13">L3</strain>
    </source>
</reference>
<comment type="caution">
    <text evidence="12">The sequence shown here is derived from an EMBL/GenBank/DDBJ whole genome shotgun (WGS) entry which is preliminary data.</text>
</comment>
<dbReference type="InterPro" id="IPR027417">
    <property type="entry name" value="P-loop_NTPase"/>
</dbReference>
<keyword evidence="3" id="KW-0813">Transport</keyword>
<dbReference type="SUPFAM" id="SSF52540">
    <property type="entry name" value="P-loop containing nucleoside triphosphate hydrolases"/>
    <property type="match status" value="1"/>
</dbReference>
<evidence type="ECO:0000256" key="9">
    <source>
        <dbReference type="ARBA" id="ARBA00047356"/>
    </source>
</evidence>
<dbReference type="Proteomes" id="UP000466024">
    <property type="component" value="Unassembled WGS sequence"/>
</dbReference>
<dbReference type="CDD" id="cd03257">
    <property type="entry name" value="ABC_NikE_OppD_transporters"/>
    <property type="match status" value="1"/>
</dbReference>
<dbReference type="PANTHER" id="PTHR43297:SF2">
    <property type="entry name" value="DIPEPTIDE TRANSPORT ATP-BINDING PROTEIN DPPD"/>
    <property type="match status" value="1"/>
</dbReference>
<evidence type="ECO:0000256" key="3">
    <source>
        <dbReference type="ARBA" id="ARBA00022448"/>
    </source>
</evidence>
<dbReference type="EC" id="7.4.2.9" evidence="8"/>
<comment type="similarity">
    <text evidence="2">Belongs to the ABC transporter superfamily.</text>
</comment>
<protein>
    <recommendedName>
        <fullName evidence="8">ABC-type dipeptide transporter</fullName>
        <ecNumber evidence="8">7.4.2.9</ecNumber>
    </recommendedName>
</protein>
<evidence type="ECO:0000259" key="11">
    <source>
        <dbReference type="PROSITE" id="PS50893"/>
    </source>
</evidence>
<evidence type="ECO:0000313" key="12">
    <source>
        <dbReference type="EMBL" id="KAA0016020.1"/>
    </source>
</evidence>
<dbReference type="PROSITE" id="PS50893">
    <property type="entry name" value="ABC_TRANSPORTER_2"/>
    <property type="match status" value="1"/>
</dbReference>
<feature type="region of interest" description="Disordered" evidence="10">
    <location>
        <begin position="316"/>
        <end position="346"/>
    </location>
</feature>
<dbReference type="InterPro" id="IPR003439">
    <property type="entry name" value="ABC_transporter-like_ATP-bd"/>
</dbReference>
<dbReference type="GO" id="GO:0015833">
    <property type="term" value="P:peptide transport"/>
    <property type="evidence" value="ECO:0007669"/>
    <property type="project" value="InterPro"/>
</dbReference>
<dbReference type="GO" id="GO:0005886">
    <property type="term" value="C:plasma membrane"/>
    <property type="evidence" value="ECO:0007669"/>
    <property type="project" value="UniProtKB-SubCell"/>
</dbReference>
<keyword evidence="4" id="KW-1003">Cell membrane</keyword>
<evidence type="ECO:0000256" key="8">
    <source>
        <dbReference type="ARBA" id="ARBA00038852"/>
    </source>
</evidence>
<comment type="subcellular location">
    <subcellularLocation>
        <location evidence="1">Cell inner membrane</location>
        <topology evidence="1">Peripheral membrane protein</topology>
    </subcellularLocation>
</comment>
<dbReference type="SMART" id="SM00382">
    <property type="entry name" value="AAA"/>
    <property type="match status" value="1"/>
</dbReference>
<sequence>MALLDIEGLSVRFKTSSGLFAAVEGVDINVDRGEVWSIVGESGSGKSVSMLATMGLLPWTAQVTADKMTFDGQDLQQLSSRQRRRIVGGEMSMIFQEPMSSLNPCFTVGTQIDEMIKQHLGGSRKERHERALDLLAQVGIPDPARRIKAYPHQLSGGMSQRVMIAMAISCNPRLLIADEPTTALDVTIQAQILELLLRLQEDTGMALILITHDMGVVAETAKHVVVQYAGRQVEKQDVKSLFANPRHPYTEALLSALPERAGNQARLPTIPGVVPGQHDRPSGCLFNPRCQYATEHCREVEPVPAADDPARTLCHYPLEDGISPSPAAAGAARDNPQSSPHREVRP</sequence>
<dbReference type="FunFam" id="3.40.50.300:FF:000016">
    <property type="entry name" value="Oligopeptide ABC transporter ATP-binding component"/>
    <property type="match status" value="1"/>
</dbReference>
<dbReference type="GO" id="GO:0005524">
    <property type="term" value="F:ATP binding"/>
    <property type="evidence" value="ECO:0007669"/>
    <property type="project" value="UniProtKB-KW"/>
</dbReference>
<dbReference type="GO" id="GO:0016887">
    <property type="term" value="F:ATP hydrolysis activity"/>
    <property type="evidence" value="ECO:0007669"/>
    <property type="project" value="InterPro"/>
</dbReference>
<dbReference type="RefSeq" id="WP_149436973.1">
    <property type="nucleotide sequence ID" value="NZ_VTPX01000014.1"/>
</dbReference>
<dbReference type="Gene3D" id="3.40.50.300">
    <property type="entry name" value="P-loop containing nucleotide triphosphate hydrolases"/>
    <property type="match status" value="1"/>
</dbReference>
<dbReference type="Pfam" id="PF00005">
    <property type="entry name" value="ABC_tran"/>
    <property type="match status" value="1"/>
</dbReference>
<evidence type="ECO:0000256" key="6">
    <source>
        <dbReference type="ARBA" id="ARBA00022840"/>
    </source>
</evidence>
<dbReference type="InterPro" id="IPR050388">
    <property type="entry name" value="ABC_Ni/Peptide_Import"/>
</dbReference>
<dbReference type="GO" id="GO:0055085">
    <property type="term" value="P:transmembrane transport"/>
    <property type="evidence" value="ECO:0007669"/>
    <property type="project" value="UniProtKB-ARBA"/>
</dbReference>
<dbReference type="NCBIfam" id="TIGR01727">
    <property type="entry name" value="oligo_HPY"/>
    <property type="match status" value="1"/>
</dbReference>
<gene>
    <name evidence="12" type="ORF">F0A16_18470</name>
</gene>